<keyword evidence="2" id="KW-0472">Membrane</keyword>
<keyword evidence="2 3" id="KW-0812">Transmembrane</keyword>
<dbReference type="RefSeq" id="XP_012651887.1">
    <property type="nucleotide sequence ID" value="XM_012796433.1"/>
</dbReference>
<dbReference type="GeneID" id="24439771"/>
<feature type="transmembrane region" description="Helical" evidence="2">
    <location>
        <begin position="2398"/>
        <end position="2418"/>
    </location>
</feature>
<evidence type="ECO:0000313" key="3">
    <source>
        <dbReference type="EMBL" id="EWS75587.1"/>
    </source>
</evidence>
<reference evidence="4" key="1">
    <citation type="journal article" date="2006" name="PLoS Biol.">
        <title>Macronuclear genome sequence of the ciliate Tetrahymena thermophila, a model eukaryote.</title>
        <authorList>
            <person name="Eisen J.A."/>
            <person name="Coyne R.S."/>
            <person name="Wu M."/>
            <person name="Wu D."/>
            <person name="Thiagarajan M."/>
            <person name="Wortman J.R."/>
            <person name="Badger J.H."/>
            <person name="Ren Q."/>
            <person name="Amedeo P."/>
            <person name="Jones K.M."/>
            <person name="Tallon L.J."/>
            <person name="Delcher A.L."/>
            <person name="Salzberg S.L."/>
            <person name="Silva J.C."/>
            <person name="Haas B.J."/>
            <person name="Majoros W.H."/>
            <person name="Farzad M."/>
            <person name="Carlton J.M."/>
            <person name="Smith R.K. Jr."/>
            <person name="Garg J."/>
            <person name="Pearlman R.E."/>
            <person name="Karrer K.M."/>
            <person name="Sun L."/>
            <person name="Manning G."/>
            <person name="Elde N.C."/>
            <person name="Turkewitz A.P."/>
            <person name="Asai D.J."/>
            <person name="Wilkes D.E."/>
            <person name="Wang Y."/>
            <person name="Cai H."/>
            <person name="Collins K."/>
            <person name="Stewart B.A."/>
            <person name="Lee S.R."/>
            <person name="Wilamowska K."/>
            <person name="Weinberg Z."/>
            <person name="Ruzzo W.L."/>
            <person name="Wloga D."/>
            <person name="Gaertig J."/>
            <person name="Frankel J."/>
            <person name="Tsao C.-C."/>
            <person name="Gorovsky M.A."/>
            <person name="Keeling P.J."/>
            <person name="Waller R.F."/>
            <person name="Patron N.J."/>
            <person name="Cherry J.M."/>
            <person name="Stover N.A."/>
            <person name="Krieger C.J."/>
            <person name="del Toro C."/>
            <person name="Ryder H.F."/>
            <person name="Williamson S.C."/>
            <person name="Barbeau R.A."/>
            <person name="Hamilton E.P."/>
            <person name="Orias E."/>
        </authorList>
    </citation>
    <scope>NUCLEOTIDE SEQUENCE [LARGE SCALE GENOMIC DNA]</scope>
    <source>
        <strain evidence="4">SB210</strain>
    </source>
</reference>
<dbReference type="InParanoid" id="W7XDF5"/>
<feature type="region of interest" description="Disordered" evidence="1">
    <location>
        <begin position="2585"/>
        <end position="2638"/>
    </location>
</feature>
<sequence length="2832" mass="325892">MDYFMRFVKEEKPKKQIKPEVKEKYKILFKKILTLKPQEKKNLFLKILEQQLVQSYGHLFQKDDEEQNNLQIKPESNGKISFEDQQDKQKQIENSIQQQNQLKEISIISSPPLYQDMGINQPKVKEIKSMEMVKLESQFNQQGNKDEFSNRNSNFDSNLRLFNLQKQFISSENKQTPNKNLQNQTINEVMSKVNFKGIKFSKILISIYLALRIASSQKCPQLQTFHNPMAASGYAARNVIRIPKTNILIINTLYEQYQDSSIVYYYDLSSISGETINVIKPDYVIIDMKYNSQTDQLVVSNFETLIFADPYTLKALVSYSIPKLSAIMILEQTNYILLTNFYNHLQIFDFLQQKVLLNMDNTKQLTAQYGSTQLYQFKSILYQLSTGDKIIITSNDAGLISWGIDLQNLTYQFYGFIPNSQVNLDAIHRSFTKHPIDDVIFIGGNSTQIIAVKILDIKNSKYQLLYNTSLMNVNSVITNLLFVNLSKNKYQLWAGDGVNIYQVYLKGSSYTINKFYYYQADTFYDWYLVQESQSIIICSKFYLTTFNFTSYKQTYFLYFYHNIYARRFIWQNDGYNDIFALLSENQLNLYDRGNFGYTSQYSTKPYLQKFIRFKYGSFYTIKMLNGTCFYKGTNDGSDKGNSYIGMFPIFPFSQGDTIIDITSIYNLQWPSINQNLDPFFLNNNIWVAFAFPSKASTENYLFQLINCNSTNQRIYLKSNLTTDNQVKTAFAVASLENKNNLELIGVDNLGTVYSWDLSQQGFPFKFFINFSLCKNSVIGDIFHYDTQKRLILSCDIQQIRGIIAGQPIQRTIKPKIQLNENHQNFEKILNIAQYYQQMINGVSNMGVDILIQPGSILDLNSNFMNFDFNSIISLNFKSTIQGNPASLLNVNTLVLQNYNQIGFQDIIIYFGQSSPQNQCGISVQNIKQGVTFDNIQLYLQFQVSDIKSCQVIQADSTQISILKYEIQNEDFTNHQSIISSFNATQIIIQNMTIANSKLGLNFSVLKQLSNLNAYISNLEISGNTCSQDSSDDQSISQLFQAGYFVVKNVNITNNIFCKKVIFQVESFQNQEFKSFSLQNIDMKNNKFQARTQYIFFSAIYSMIVVPYHELNLYNINFYNNTLFKLNLNDLSSSQYFQTNKIGSIQIEQTTIQNHFDIQLALIEFVNSVYINNFQCFNDQLYLSQIPNQLAIGCLEMNEVQNITFFNLQTINKKVQDSSIIVIKNKFTQSAKFNMTKGNFTNVFLSQTGVNTESTPIYIVSDYQIEITLDSCVFQNIFLNSVPFTITISSTALFVQNYVGSVLIKNTQFYNSYSNSNYGFIFIQANTFILDTVQFNNSTFPIDKSLSMFNSEGGMINVKAQVVNISNCNFSKSTSSYGAFIYFESFSQVLNINIISTSFSEGYALNDGSAFFIDTFGQQLNFNCQNCEFNNLYTFQSQASTIGIEKYIKTKSKNQSIVSFYGGQIVNTYGDIDNYFLDVINYNIQFSGKQRILSEDFSSTSLAHLFFKAQNNNNYQYATLLNIKDSNLSMQDCYFQNIYITSSLSNFPLLLSSTNSSVQIQNTQIFDSSFVTSALSLIQSNVLLSQVTFTNVNQEISNRRIIQQAESQISFINTNQTILQKRVMEEQINPSLYSHSLIISYQSRLNINQNSNFTSINCNTNCNGGAIQAVQSTLNIQNTLFKQIKSTFGGAVFIYGINNTNIIQNTQFQYCQAQNDGGGIYLFALQNDKFKLNISESLLENNSCGQRGGGIFIYSETLNSPNQQIKLQNSQIIRNKASVGGGIFLQNLSADVQQQNIISSNTATTYGSDQSSYPTKLRISNINQFLQENNGKVNKEQLEVHNFRSGANLTSIEFQFLNQKNEIIIPITPEEEEQFQINVQFDIKSQNLQSYIASGQTFTKYDPKLQSFAFNYINLVGLPGTTAFLQFSSPQIYSVDPQSGQFIQNYSFNILINFRNCGPGEQINKVGQVKECQICPENFYSFNVENCKACPDGAECHGSTNLITKLGYWRRSNDSDIILKCSNLLKNCNGGSYGDNICYEGHIGALCEECDIYGEYWSQTYSKSSKFSCTRCDQIQGNIWIVSLMTIWTLISMVLAIKGNIEILQEKAAALVLQKNLRGRKKLYQNLQRNDKNKSTNIYLSSTLKNKNQMQYQSQPTSDQEKSGVFIKMLTNYIQIVGSIATFNLSIPSGIFEFPQSVGQPLKQTMNSLDCALEGFSTQIPIIYMRLLFSLLIPIIYMFLFLFCMAIYHFLKKLMTICQKKEIKNYYFPWYIMTTAIIFLIIYVQPDLVAQIIALLSCRQIGDTKYILSNVSFVCYTEQHFYYAFVLLLPLLLMWVVILPLILFLALKRNKKNLESIQIKLKYGFLYKEYQNYAYYWEFVKMAVKLVIILALNFYSQSIVTKGVLVFIVITAYGILSLIIHPYQESDINEIDVNSTNVCALTVLLGIFIYNNPFDYFVYSSFAIIAIVNFFLLITKYIQSFLTIENQFGHYLRSSEEFQLLEQYQGNKIQRYSEKQMRSQNEEDFINNQNDDQNNQKYIPTIQLDTLQNFNNFNTETAIQYETKDVGTSRLRQQQSNQQLIQFHSSTSIQNQKSSNNQNLNNGNTSIQLTNYSQQNKTKMTKQQKMHKNVQIESNNPTNYEKNEQDIIIFSLDDLDAQNNFQSEFFSEQQNENKKQISSKQSNLEKQSNEESLYQDPNSIQQIASSTVNYQEIAINQLETINNLENKQKNSQISIIENKITQNIQEVIQFSEEDSIYNQDQYDEQIQNNSKQSQKEIEDKINIQNNGNCDLEYKKCQSQFEDDIVNKDLIQFSQNEINFQQNQQDQKDIVENF</sequence>
<proteinExistence type="predicted"/>
<organism evidence="3 4">
    <name type="scientific">Tetrahymena thermophila (strain SB210)</name>
    <dbReference type="NCBI Taxonomy" id="312017"/>
    <lineage>
        <taxon>Eukaryota</taxon>
        <taxon>Sar</taxon>
        <taxon>Alveolata</taxon>
        <taxon>Ciliophora</taxon>
        <taxon>Intramacronucleata</taxon>
        <taxon>Oligohymenophorea</taxon>
        <taxon>Hymenostomatida</taxon>
        <taxon>Tetrahymenina</taxon>
        <taxon>Tetrahymenidae</taxon>
        <taxon>Tetrahymena</taxon>
    </lineage>
</organism>
<dbReference type="KEGG" id="tet:TTHERM_000596570"/>
<dbReference type="SUPFAM" id="SSF51126">
    <property type="entry name" value="Pectin lyase-like"/>
    <property type="match status" value="1"/>
</dbReference>
<feature type="transmembrane region" description="Helical" evidence="2">
    <location>
        <begin position="2320"/>
        <end position="2346"/>
    </location>
</feature>
<evidence type="ECO:0000256" key="1">
    <source>
        <dbReference type="SAM" id="MobiDB-lite"/>
    </source>
</evidence>
<feature type="compositionally biased region" description="Low complexity" evidence="1">
    <location>
        <begin position="2585"/>
        <end position="2617"/>
    </location>
</feature>
<accession>W7XDF5</accession>
<feature type="transmembrane region" description="Helical" evidence="2">
    <location>
        <begin position="2372"/>
        <end position="2392"/>
    </location>
</feature>
<feature type="transmembrane region" description="Helical" evidence="2">
    <location>
        <begin position="2222"/>
        <end position="2247"/>
    </location>
</feature>
<gene>
    <name evidence="3" type="ORF">TTHERM_000596570</name>
</gene>
<dbReference type="PANTHER" id="PTHR11319:SF35">
    <property type="entry name" value="OUTER MEMBRANE PROTEIN PMPC-RELATED"/>
    <property type="match status" value="1"/>
</dbReference>
<feature type="compositionally biased region" description="Basic residues" evidence="1">
    <location>
        <begin position="2618"/>
        <end position="2627"/>
    </location>
</feature>
<dbReference type="Proteomes" id="UP000009168">
    <property type="component" value="Unassembled WGS sequence"/>
</dbReference>
<feature type="transmembrane region" description="Helical" evidence="2">
    <location>
        <begin position="2267"/>
        <end position="2285"/>
    </location>
</feature>
<feature type="transmembrane region" description="Helical" evidence="2">
    <location>
        <begin position="2078"/>
        <end position="2096"/>
    </location>
</feature>
<dbReference type="InterPro" id="IPR011050">
    <property type="entry name" value="Pectin_lyase_fold/virulence"/>
</dbReference>
<name>W7XDF5_TETTS</name>
<evidence type="ECO:0000256" key="2">
    <source>
        <dbReference type="SAM" id="Phobius"/>
    </source>
</evidence>
<dbReference type="PANTHER" id="PTHR11319">
    <property type="entry name" value="G PROTEIN-COUPLED RECEPTOR-RELATED"/>
    <property type="match status" value="1"/>
</dbReference>
<feature type="region of interest" description="Disordered" evidence="1">
    <location>
        <begin position="2666"/>
        <end position="2694"/>
    </location>
</feature>
<feature type="transmembrane region" description="Helical" evidence="2">
    <location>
        <begin position="2455"/>
        <end position="2473"/>
    </location>
</feature>
<protein>
    <submittedName>
        <fullName evidence="3">Transmembrane protein, putative</fullName>
    </submittedName>
</protein>
<dbReference type="OrthoDB" id="77931at2759"/>
<dbReference type="EMBL" id="GG662781">
    <property type="protein sequence ID" value="EWS75587.1"/>
    <property type="molecule type" value="Genomic_DNA"/>
</dbReference>
<keyword evidence="4" id="KW-1185">Reference proteome</keyword>
<keyword evidence="2" id="KW-1133">Transmembrane helix</keyword>
<evidence type="ECO:0000313" key="4">
    <source>
        <dbReference type="Proteomes" id="UP000009168"/>
    </source>
</evidence>
<feature type="transmembrane region" description="Helical" evidence="2">
    <location>
        <begin position="2430"/>
        <end position="2449"/>
    </location>
</feature>